<sequence length="347" mass="40731">MDKYFYFDDIFEDYTKYSLKISKNLYLKSGLYPIIDQGKEKIAGYSDKNANIFDKIPVIIFGDHTRIFKYIDYPFFLGADGVKILKNTSSLFLDKYLYYSLKNFKIPNTGYNRHFKWLKDFKIKYISLVKQEKIVSLIEKIEYFILKKKEQLKYLKKLNKSLFIKFNKNGVEKQLDEVADIIMGQSPLSQSYNIDKKGLPFYQGKTEFGDMYIKESNIYCNSPIKIAEKNDILMSVRAPVGDVNIAIHKSCIGRGLASIRAKKIDYLYLFYLLKEQKTRIEKMGVGSTFKAINKNNISSLKMSIVEMNKQNKIKKYLILTEKLSFEIEKSIKEAQNLYDNLMNEYFD</sequence>
<keyword evidence="2" id="KW-0680">Restriction system</keyword>
<accession>A0A2C6BN87</accession>
<comment type="similarity">
    <text evidence="1">Belongs to the type-I restriction system S methylase family.</text>
</comment>
<keyword evidence="5" id="KW-0540">Nuclease</keyword>
<dbReference type="PANTHER" id="PTHR30408">
    <property type="entry name" value="TYPE-1 RESTRICTION ENZYME ECOKI SPECIFICITY PROTEIN"/>
    <property type="match status" value="1"/>
</dbReference>
<dbReference type="Pfam" id="PF01420">
    <property type="entry name" value="Methylase_S"/>
    <property type="match status" value="1"/>
</dbReference>
<proteinExistence type="inferred from homology"/>
<evidence type="ECO:0000313" key="6">
    <source>
        <dbReference type="Proteomes" id="UP000221504"/>
    </source>
</evidence>
<comment type="caution">
    <text evidence="5">The sequence shown here is derived from an EMBL/GenBank/DDBJ whole genome shotgun (WGS) entry which is preliminary data.</text>
</comment>
<dbReference type="EMBL" id="NIRM01000002">
    <property type="protein sequence ID" value="PHI07986.1"/>
    <property type="molecule type" value="Genomic_DNA"/>
</dbReference>
<dbReference type="InterPro" id="IPR052021">
    <property type="entry name" value="Type-I_RS_S_subunit"/>
</dbReference>
<dbReference type="GO" id="GO:0009307">
    <property type="term" value="P:DNA restriction-modification system"/>
    <property type="evidence" value="ECO:0007669"/>
    <property type="project" value="UniProtKB-KW"/>
</dbReference>
<dbReference type="CDD" id="cd17499">
    <property type="entry name" value="RMtype1_S_CloLW9ORF3270P-TRD1-CR1_like"/>
    <property type="match status" value="1"/>
</dbReference>
<dbReference type="RefSeq" id="WP_099011356.1">
    <property type="nucleotide sequence ID" value="NZ_CP077154.1"/>
</dbReference>
<dbReference type="AlphaFoldDB" id="A0A2C6BN87"/>
<dbReference type="Gene3D" id="3.90.220.20">
    <property type="entry name" value="DNA methylase specificity domains"/>
    <property type="match status" value="2"/>
</dbReference>
<dbReference type="SUPFAM" id="SSF116734">
    <property type="entry name" value="DNA methylase specificity domain"/>
    <property type="match status" value="2"/>
</dbReference>
<keyword evidence="3" id="KW-0238">DNA-binding</keyword>
<name>A0A2C6BN87_FUSNP</name>
<keyword evidence="5" id="KW-0255">Endonuclease</keyword>
<reference evidence="5 6" key="1">
    <citation type="submission" date="2017-06" db="EMBL/GenBank/DDBJ databases">
        <title>Draft genome sequence of Fusobacterium nucleatum subsp. polymorphum KCOM 1267 (=ChDC F290).</title>
        <authorList>
            <person name="Kook J.-K."/>
            <person name="Park S.-N."/>
            <person name="Lim Y.K."/>
            <person name="Roh H."/>
        </authorList>
    </citation>
    <scope>NUCLEOTIDE SEQUENCE [LARGE SCALE GENOMIC DNA]</scope>
    <source>
        <strain evidence="6">KCOM 1267(ChDC F290)</strain>
    </source>
</reference>
<dbReference type="Proteomes" id="UP000221504">
    <property type="component" value="Unassembled WGS sequence"/>
</dbReference>
<organism evidence="5 6">
    <name type="scientific">Fusobacterium nucleatum subsp. polymorphum</name>
    <name type="common">Fusobacterium polymorphum</name>
    <dbReference type="NCBI Taxonomy" id="76857"/>
    <lineage>
        <taxon>Bacteria</taxon>
        <taxon>Fusobacteriati</taxon>
        <taxon>Fusobacteriota</taxon>
        <taxon>Fusobacteriia</taxon>
        <taxon>Fusobacteriales</taxon>
        <taxon>Fusobacteriaceae</taxon>
        <taxon>Fusobacterium</taxon>
    </lineage>
</organism>
<protein>
    <submittedName>
        <fullName evidence="5">Restriction endonuclease subunit S</fullName>
    </submittedName>
</protein>
<dbReference type="GO" id="GO:0004519">
    <property type="term" value="F:endonuclease activity"/>
    <property type="evidence" value="ECO:0007669"/>
    <property type="project" value="UniProtKB-KW"/>
</dbReference>
<keyword evidence="5" id="KW-0378">Hydrolase</keyword>
<dbReference type="InterPro" id="IPR044946">
    <property type="entry name" value="Restrct_endonuc_typeI_TRD_sf"/>
</dbReference>
<dbReference type="PANTHER" id="PTHR30408:SF13">
    <property type="entry name" value="TYPE I RESTRICTION ENZYME HINDI SPECIFICITY SUBUNIT"/>
    <property type="match status" value="1"/>
</dbReference>
<evidence type="ECO:0000313" key="5">
    <source>
        <dbReference type="EMBL" id="PHI07986.1"/>
    </source>
</evidence>
<gene>
    <name evidence="5" type="ORF">CBG52_07240</name>
</gene>
<evidence type="ECO:0000256" key="3">
    <source>
        <dbReference type="ARBA" id="ARBA00023125"/>
    </source>
</evidence>
<evidence type="ECO:0000256" key="2">
    <source>
        <dbReference type="ARBA" id="ARBA00022747"/>
    </source>
</evidence>
<feature type="domain" description="Type I restriction modification DNA specificity" evidence="4">
    <location>
        <begin position="171"/>
        <end position="333"/>
    </location>
</feature>
<dbReference type="InterPro" id="IPR000055">
    <property type="entry name" value="Restrct_endonuc_typeI_TRD"/>
</dbReference>
<evidence type="ECO:0000259" key="4">
    <source>
        <dbReference type="Pfam" id="PF01420"/>
    </source>
</evidence>
<evidence type="ECO:0000256" key="1">
    <source>
        <dbReference type="ARBA" id="ARBA00010923"/>
    </source>
</evidence>
<dbReference type="GO" id="GO:0003677">
    <property type="term" value="F:DNA binding"/>
    <property type="evidence" value="ECO:0007669"/>
    <property type="project" value="UniProtKB-KW"/>
</dbReference>